<feature type="region of interest" description="Disordered" evidence="1">
    <location>
        <begin position="1"/>
        <end position="24"/>
    </location>
</feature>
<evidence type="ECO:0000313" key="2">
    <source>
        <dbReference type="EMBL" id="KAK6510459.1"/>
    </source>
</evidence>
<evidence type="ECO:0000256" key="1">
    <source>
        <dbReference type="SAM" id="MobiDB-lite"/>
    </source>
</evidence>
<evidence type="ECO:0000313" key="3">
    <source>
        <dbReference type="Proteomes" id="UP001307849"/>
    </source>
</evidence>
<keyword evidence="3" id="KW-1185">Reference proteome</keyword>
<proteinExistence type="predicted"/>
<sequence length="394" mass="45000">MPDSESGGTCDVPPLGDREGAMPKPVTRKTLSTFITWLPSAAWGLSRWLNPWYVFQASSLPIYHYHHPSFPPASKAPSCLDTSVIFGRGGREACLVPLAPETPRQSPAYWLGWKAIATSIIRLLTPLAWLYSTWISLTKVLPLRGHSEMESHTEERWGNSRPLPIPHQLITPTTCSCGSRVSDPSHSAPSQAWEDRLVAEQKKFRLPEVWDHFEDNDPYQPAKNESDHRMMFVTLAEHVLSRAKFLGYVGGSAQDRLYTINAITEPHRTLLLKLVAGSHIPSPLRNHYESMYSAPCYSAADMARALFHHKHVFTECEWFILCVDWFRDWTGYSVSEALTKDVGNPEWENQWILDLARMDTEGDEEGMKKVQPLLRRVFRAFSYWEEGYEYACFK</sequence>
<protein>
    <submittedName>
        <fullName evidence="2">Uncharacterized protein</fullName>
    </submittedName>
</protein>
<gene>
    <name evidence="2" type="ORF">TWF506_009566</name>
</gene>
<name>A0AAN8NBT0_9PEZI</name>
<dbReference type="AlphaFoldDB" id="A0AAN8NBT0"/>
<dbReference type="Proteomes" id="UP001307849">
    <property type="component" value="Unassembled WGS sequence"/>
</dbReference>
<organism evidence="2 3">
    <name type="scientific">Arthrobotrys conoides</name>
    <dbReference type="NCBI Taxonomy" id="74498"/>
    <lineage>
        <taxon>Eukaryota</taxon>
        <taxon>Fungi</taxon>
        <taxon>Dikarya</taxon>
        <taxon>Ascomycota</taxon>
        <taxon>Pezizomycotina</taxon>
        <taxon>Orbiliomycetes</taxon>
        <taxon>Orbiliales</taxon>
        <taxon>Orbiliaceae</taxon>
        <taxon>Arthrobotrys</taxon>
    </lineage>
</organism>
<accession>A0AAN8NBT0</accession>
<reference evidence="2 3" key="1">
    <citation type="submission" date="2019-10" db="EMBL/GenBank/DDBJ databases">
        <authorList>
            <person name="Palmer J.M."/>
        </authorList>
    </citation>
    <scope>NUCLEOTIDE SEQUENCE [LARGE SCALE GENOMIC DNA]</scope>
    <source>
        <strain evidence="2 3">TWF506</strain>
    </source>
</reference>
<comment type="caution">
    <text evidence="2">The sequence shown here is derived from an EMBL/GenBank/DDBJ whole genome shotgun (WGS) entry which is preliminary data.</text>
</comment>
<dbReference type="EMBL" id="JAVHJM010000007">
    <property type="protein sequence ID" value="KAK6510459.1"/>
    <property type="molecule type" value="Genomic_DNA"/>
</dbReference>